<keyword evidence="3" id="KW-1185">Reference proteome</keyword>
<dbReference type="InterPro" id="IPR003594">
    <property type="entry name" value="HATPase_dom"/>
</dbReference>
<keyword evidence="2" id="KW-0808">Transferase</keyword>
<dbReference type="InterPro" id="IPR036890">
    <property type="entry name" value="HATPase_C_sf"/>
</dbReference>
<dbReference type="Gene3D" id="3.30.565.10">
    <property type="entry name" value="Histidine kinase-like ATPase, C-terminal domain"/>
    <property type="match status" value="1"/>
</dbReference>
<evidence type="ECO:0000259" key="1">
    <source>
        <dbReference type="Pfam" id="PF13581"/>
    </source>
</evidence>
<protein>
    <submittedName>
        <fullName evidence="2">Serine/threonine-protein kinase RsbW</fullName>
    </submittedName>
</protein>
<accession>A0A369B0K4</accession>
<feature type="domain" description="Histidine kinase/HSP90-like ATPase" evidence="1">
    <location>
        <begin position="51"/>
        <end position="156"/>
    </location>
</feature>
<proteinExistence type="predicted"/>
<dbReference type="EMBL" id="QPJT01000014">
    <property type="protein sequence ID" value="RCX14865.1"/>
    <property type="molecule type" value="Genomic_DNA"/>
</dbReference>
<dbReference type="SUPFAM" id="SSF55874">
    <property type="entry name" value="ATPase domain of HSP90 chaperone/DNA topoisomerase II/histidine kinase"/>
    <property type="match status" value="1"/>
</dbReference>
<evidence type="ECO:0000313" key="3">
    <source>
        <dbReference type="Proteomes" id="UP000253034"/>
    </source>
</evidence>
<dbReference type="GO" id="GO:0016301">
    <property type="term" value="F:kinase activity"/>
    <property type="evidence" value="ECO:0007669"/>
    <property type="project" value="UniProtKB-KW"/>
</dbReference>
<dbReference type="AlphaFoldDB" id="A0A369B0K4"/>
<evidence type="ECO:0000313" key="2">
    <source>
        <dbReference type="EMBL" id="RCX14865.1"/>
    </source>
</evidence>
<reference evidence="2 3" key="1">
    <citation type="submission" date="2018-07" db="EMBL/GenBank/DDBJ databases">
        <title>Genomic Encyclopedia of Type Strains, Phase IV (KMG-IV): sequencing the most valuable type-strain genomes for metagenomic binning, comparative biology and taxonomic classification.</title>
        <authorList>
            <person name="Goeker M."/>
        </authorList>
    </citation>
    <scope>NUCLEOTIDE SEQUENCE [LARGE SCALE GENOMIC DNA]</scope>
    <source>
        <strain evidence="2 3">DSM 27016</strain>
    </source>
</reference>
<dbReference type="Pfam" id="PF13581">
    <property type="entry name" value="HATPase_c_2"/>
    <property type="match status" value="1"/>
</dbReference>
<dbReference type="CDD" id="cd16936">
    <property type="entry name" value="HATPase_RsbW-like"/>
    <property type="match status" value="1"/>
</dbReference>
<organism evidence="2 3">
    <name type="scientific">Anaerobacterium chartisolvens</name>
    <dbReference type="NCBI Taxonomy" id="1297424"/>
    <lineage>
        <taxon>Bacteria</taxon>
        <taxon>Bacillati</taxon>
        <taxon>Bacillota</taxon>
        <taxon>Clostridia</taxon>
        <taxon>Eubacteriales</taxon>
        <taxon>Oscillospiraceae</taxon>
        <taxon>Anaerobacterium</taxon>
    </lineage>
</organism>
<gene>
    <name evidence="2" type="ORF">DFR58_11499</name>
</gene>
<dbReference type="RefSeq" id="WP_114298298.1">
    <property type="nucleotide sequence ID" value="NZ_QPJT01000014.1"/>
</dbReference>
<sequence>MGMNKPIRNLKDGKTLLKLRICKFKILSSIDYISPVIDDILLYIQKISHKPDQSIIFEVKVILNELILNAVRHGNREDANKFVKIAVGINDSGYMVLIVEDEGQGYNCRCLLSKQKTSLQETKDVCSMKETGRGMTIVLSLSEKIKFNGRGNRIIVLKKLY</sequence>
<dbReference type="Proteomes" id="UP000253034">
    <property type="component" value="Unassembled WGS sequence"/>
</dbReference>
<keyword evidence="2" id="KW-0418">Kinase</keyword>
<comment type="caution">
    <text evidence="2">The sequence shown here is derived from an EMBL/GenBank/DDBJ whole genome shotgun (WGS) entry which is preliminary data.</text>
</comment>
<name>A0A369B0K4_9FIRM</name>
<dbReference type="OrthoDB" id="9767435at2"/>